<dbReference type="PANTHER" id="PTHR11481:SF64">
    <property type="entry name" value="FC RECEPTOR-LIKE PROTEIN 4"/>
    <property type="match status" value="1"/>
</dbReference>
<dbReference type="GO" id="GO:0009897">
    <property type="term" value="C:external side of plasma membrane"/>
    <property type="evidence" value="ECO:0007669"/>
    <property type="project" value="TreeGrafter"/>
</dbReference>
<dbReference type="PROSITE" id="PS50835">
    <property type="entry name" value="IG_LIKE"/>
    <property type="match status" value="4"/>
</dbReference>
<evidence type="ECO:0000256" key="2">
    <source>
        <dbReference type="ARBA" id="ARBA00023157"/>
    </source>
</evidence>
<dbReference type="GO" id="GO:0006955">
    <property type="term" value="P:immune response"/>
    <property type="evidence" value="ECO:0007669"/>
    <property type="project" value="TreeGrafter"/>
</dbReference>
<dbReference type="InterPro" id="IPR013783">
    <property type="entry name" value="Ig-like_fold"/>
</dbReference>
<feature type="domain" description="Ig-like" evidence="3">
    <location>
        <begin position="228"/>
        <end position="306"/>
    </location>
</feature>
<feature type="domain" description="Ig-like" evidence="3">
    <location>
        <begin position="48"/>
        <end position="123"/>
    </location>
</feature>
<keyword evidence="5" id="KW-1185">Reference proteome</keyword>
<evidence type="ECO:0000259" key="3">
    <source>
        <dbReference type="PROSITE" id="PS50835"/>
    </source>
</evidence>
<dbReference type="Pfam" id="PF13895">
    <property type="entry name" value="Ig_2"/>
    <property type="match status" value="1"/>
</dbReference>
<dbReference type="SMART" id="SM00408">
    <property type="entry name" value="IGc2"/>
    <property type="match status" value="3"/>
</dbReference>
<accession>A0AAZ1XG29</accession>
<dbReference type="InterPro" id="IPR007110">
    <property type="entry name" value="Ig-like_dom"/>
</dbReference>
<evidence type="ECO:0000256" key="1">
    <source>
        <dbReference type="ARBA" id="ARBA00022729"/>
    </source>
</evidence>
<dbReference type="GO" id="GO:0004888">
    <property type="term" value="F:transmembrane signaling receptor activity"/>
    <property type="evidence" value="ECO:0007669"/>
    <property type="project" value="TreeGrafter"/>
</dbReference>
<evidence type="ECO:0000313" key="5">
    <source>
        <dbReference type="Proteomes" id="UP000472276"/>
    </source>
</evidence>
<proteinExistence type="predicted"/>
<dbReference type="AlphaFoldDB" id="A0AAZ1XG29"/>
<name>A0AAZ1XG29_OREAU</name>
<dbReference type="SMART" id="SM00409">
    <property type="entry name" value="IG"/>
    <property type="match status" value="4"/>
</dbReference>
<gene>
    <name evidence="4" type="primary">MYOC</name>
</gene>
<dbReference type="Gene3D" id="2.60.40.10">
    <property type="entry name" value="Immunoglobulins"/>
    <property type="match status" value="4"/>
</dbReference>
<dbReference type="InterPro" id="IPR050488">
    <property type="entry name" value="Ig_Fc_receptor"/>
</dbReference>
<dbReference type="SUPFAM" id="SSF48726">
    <property type="entry name" value="Immunoglobulin"/>
    <property type="match status" value="2"/>
</dbReference>
<dbReference type="Proteomes" id="UP000472276">
    <property type="component" value="Unassembled WGS sequence"/>
</dbReference>
<feature type="domain" description="Ig-like" evidence="3">
    <location>
        <begin position="136"/>
        <end position="223"/>
    </location>
</feature>
<dbReference type="Ensembl" id="ENSOABT00000075180.1">
    <property type="protein sequence ID" value="ENSOABP00000066573.1"/>
    <property type="gene ID" value="ENSOABG00000027510.1"/>
</dbReference>
<evidence type="ECO:0000313" key="4">
    <source>
        <dbReference type="Ensembl" id="ENSOABP00000066573.1"/>
    </source>
</evidence>
<sequence>MFCSWDISVSSGYIANFEESDHQAELAAGASQLDSPSVSAVKYLFESPTAILRPTRYELPIGGSVTLSCSVEGSGNWTILWYRAASFGSKEEPMTEYEGKNAIIVSQRGLYSCRGRSDSGRLTYNSDKAIIKDTLPITAILTIQPNWTQIYMGEAFTVRCEIPGGEETSWSYDWRPERFTTYYTTNERTFYNVGWEDNGNYQCRGKTVLSLTEWSNVIPVTISFKLHPVLTVSPSWLSPGASVTLSCEIEYPSEGWSYYWYKAIPNMDIKEEPYKYELLPDGSETAQTLYIITGQTHTAAYVCRAQRGRNYYYTYYSKPKFVWSADLYSAASLTVGPVEQRLGYDFVRLTCTGNSTWWRVRKFPENSVPYCSDVWKLRESVCTLYTVVSYSDDGVYWCESMSKQLSNAVNITLQDFYSGPLMVIPDDPVKKGTFVSLSCKLRIKKIFPSVAFYHNNKLIQNDSREELNFLAVSKSDEGSYKCQYSGKESPSRYMSVKSAVGPESSSFPVTARMKVVNAVAFILVMMLPMNQ</sequence>
<reference evidence="5" key="1">
    <citation type="submission" date="2020-03" db="EMBL/GenBank/DDBJ databases">
        <title>Evolution of repeat sequences and sex chromosomes of tilapia species revealed by chromosome-level genomes.</title>
        <authorList>
            <person name="Xu L."/>
            <person name="Tao W."/>
            <person name="Wang D."/>
            <person name="Zhou Q."/>
        </authorList>
    </citation>
    <scope>NUCLEOTIDE SEQUENCE [LARGE SCALE GENOMIC DNA]</scope>
    <source>
        <strain evidence="5">Israel</strain>
    </source>
</reference>
<keyword evidence="2" id="KW-1015">Disulfide bond</keyword>
<reference evidence="4" key="3">
    <citation type="submission" date="2025-09" db="UniProtKB">
        <authorList>
            <consortium name="Ensembl"/>
        </authorList>
    </citation>
    <scope>IDENTIFICATION</scope>
</reference>
<dbReference type="PANTHER" id="PTHR11481">
    <property type="entry name" value="IMMUNOGLOBULIN FC RECEPTOR"/>
    <property type="match status" value="1"/>
</dbReference>
<keyword evidence="1" id="KW-0732">Signal</keyword>
<organism evidence="4 5">
    <name type="scientific">Oreochromis aureus</name>
    <name type="common">Israeli tilapia</name>
    <name type="synonym">Chromis aureus</name>
    <dbReference type="NCBI Taxonomy" id="47969"/>
    <lineage>
        <taxon>Eukaryota</taxon>
        <taxon>Metazoa</taxon>
        <taxon>Chordata</taxon>
        <taxon>Craniata</taxon>
        <taxon>Vertebrata</taxon>
        <taxon>Euteleostomi</taxon>
        <taxon>Actinopterygii</taxon>
        <taxon>Neopterygii</taxon>
        <taxon>Teleostei</taxon>
        <taxon>Neoteleostei</taxon>
        <taxon>Acanthomorphata</taxon>
        <taxon>Ovalentaria</taxon>
        <taxon>Cichlomorphae</taxon>
        <taxon>Cichliformes</taxon>
        <taxon>Cichlidae</taxon>
        <taxon>African cichlids</taxon>
        <taxon>Pseudocrenilabrinae</taxon>
        <taxon>Oreochromini</taxon>
        <taxon>Oreochromis</taxon>
    </lineage>
</organism>
<dbReference type="InterPro" id="IPR036179">
    <property type="entry name" value="Ig-like_dom_sf"/>
</dbReference>
<dbReference type="GO" id="GO:0007166">
    <property type="term" value="P:cell surface receptor signaling pathway"/>
    <property type="evidence" value="ECO:0007669"/>
    <property type="project" value="TreeGrafter"/>
</dbReference>
<dbReference type="InterPro" id="IPR003599">
    <property type="entry name" value="Ig_sub"/>
</dbReference>
<dbReference type="InterPro" id="IPR003598">
    <property type="entry name" value="Ig_sub2"/>
</dbReference>
<protein>
    <recommendedName>
        <fullName evidence="3">Ig-like domain-containing protein</fullName>
    </recommendedName>
</protein>
<feature type="domain" description="Ig-like" evidence="3">
    <location>
        <begin position="420"/>
        <end position="495"/>
    </location>
</feature>
<reference evidence="4" key="2">
    <citation type="submission" date="2025-08" db="UniProtKB">
        <authorList>
            <consortium name="Ensembl"/>
        </authorList>
    </citation>
    <scope>IDENTIFICATION</scope>
</reference>